<evidence type="ECO:0000259" key="3">
    <source>
        <dbReference type="Pfam" id="PF00501"/>
    </source>
</evidence>
<dbReference type="Gene3D" id="3.40.50.12780">
    <property type="entry name" value="N-terminal domain of ligase-like"/>
    <property type="match status" value="1"/>
</dbReference>
<dbReference type="PANTHER" id="PTHR45527">
    <property type="entry name" value="NONRIBOSOMAL PEPTIDE SYNTHETASE"/>
    <property type="match status" value="1"/>
</dbReference>
<accession>A0A815R283</accession>
<feature type="domain" description="AMP-dependent synthetase/ligase" evidence="3">
    <location>
        <begin position="550"/>
        <end position="727"/>
    </location>
</feature>
<keyword evidence="1" id="KW-0596">Phosphopantetheine</keyword>
<dbReference type="Pfam" id="PF00501">
    <property type="entry name" value="AMP-binding"/>
    <property type="match status" value="1"/>
</dbReference>
<dbReference type="InterPro" id="IPR001242">
    <property type="entry name" value="Condensation_dom"/>
</dbReference>
<dbReference type="GO" id="GO:0005737">
    <property type="term" value="C:cytoplasm"/>
    <property type="evidence" value="ECO:0007669"/>
    <property type="project" value="TreeGrafter"/>
</dbReference>
<dbReference type="GO" id="GO:0003824">
    <property type="term" value="F:catalytic activity"/>
    <property type="evidence" value="ECO:0007669"/>
    <property type="project" value="InterPro"/>
</dbReference>
<evidence type="ECO:0000259" key="4">
    <source>
        <dbReference type="Pfam" id="PF00668"/>
    </source>
</evidence>
<dbReference type="EMBL" id="CAJOBC010086020">
    <property type="protein sequence ID" value="CAF4338773.1"/>
    <property type="molecule type" value="Genomic_DNA"/>
</dbReference>
<protein>
    <recommendedName>
        <fullName evidence="8">Condensation domain-containing protein</fullName>
    </recommendedName>
</protein>
<sequence>MLFKQSTIVEHVQLLKNALLTTVNDTLLVQQQKWKTFNITQGPTSYAQERIYFHDQIRYEPTSVPIYNIPILFKITNGSVSIEKLRHSLLLVIEKHSPLRTALKYDQNEECLMQTIKPMTFGHDLYKFQISKIRSREELENILFDEETNETYFDLANGIVFRCHIIRMMSEIDDDDDLAASSARMNDYILFNFHHVAFDGYSTELFQDELHLAYSNDTLDFERSLQYIDYAQHEKQLDMTKAEEFWKHLLDGFEIDKHLELPYDRRPSTTQRSGYGSSVNFEFDRELVENILAYADEVHVSVFQLALTCYYIFLLNLSNGENDLCFGNIHANRYRPELHSIIGMFVNLLPYRMKLDPTWSFEHTLLQVQNLCLQVLENSHLPYQKIVQLNHHQSKIVNHLPFMPTVFRFDSINTSNEQIQLDDATIYPLSLYHTNHHTDQQNVSKFDLLFSVEYHHINKIMKCSIDYSTDLFDQKTIKTMCDRFCVMLQQLFGSSSLNSATLKQTPICELSILLPYEINLLKQINQTRVEFDNDNCIQCIHHEFIRKAILHPQKVCIALDEQSLTYGEVLYYVQILSLYLIEQCKVESGDIICQLMDRSIEMVIGILAILTSGCSYCPLNVNDPPMRLHSLIDDTKTKYVLTHTRGITQTSLNDNDRLLKFINVEAILLEKQLNSSNSNVNDVGSIFNSGETRATTMCHLLSSIQNLTENSIAYIIFTSGSTGKPKA</sequence>
<dbReference type="PROSITE" id="PS00455">
    <property type="entry name" value="AMP_BINDING"/>
    <property type="match status" value="1"/>
</dbReference>
<evidence type="ECO:0000313" key="7">
    <source>
        <dbReference type="Proteomes" id="UP000663829"/>
    </source>
</evidence>
<dbReference type="InterPro" id="IPR042099">
    <property type="entry name" value="ANL_N_sf"/>
</dbReference>
<evidence type="ECO:0008006" key="8">
    <source>
        <dbReference type="Google" id="ProtNLM"/>
    </source>
</evidence>
<dbReference type="Gene3D" id="3.30.559.30">
    <property type="entry name" value="Nonribosomal peptide synthetase, condensation domain"/>
    <property type="match status" value="1"/>
</dbReference>
<keyword evidence="2" id="KW-0597">Phosphoprotein</keyword>
<dbReference type="GO" id="GO:0043041">
    <property type="term" value="P:amino acid activation for nonribosomal peptide biosynthetic process"/>
    <property type="evidence" value="ECO:0007669"/>
    <property type="project" value="TreeGrafter"/>
</dbReference>
<dbReference type="Proteomes" id="UP000681722">
    <property type="component" value="Unassembled WGS sequence"/>
</dbReference>
<proteinExistence type="predicted"/>
<dbReference type="AlphaFoldDB" id="A0A815R283"/>
<reference evidence="5" key="1">
    <citation type="submission" date="2021-02" db="EMBL/GenBank/DDBJ databases">
        <authorList>
            <person name="Nowell W R."/>
        </authorList>
    </citation>
    <scope>NUCLEOTIDE SEQUENCE</scope>
</reference>
<name>A0A815R283_9BILA</name>
<feature type="domain" description="Condensation" evidence="4">
    <location>
        <begin position="43"/>
        <end position="501"/>
    </location>
</feature>
<comment type="caution">
    <text evidence="5">The sequence shown here is derived from an EMBL/GenBank/DDBJ whole genome shotgun (WGS) entry which is preliminary data.</text>
</comment>
<evidence type="ECO:0000256" key="1">
    <source>
        <dbReference type="ARBA" id="ARBA00022450"/>
    </source>
</evidence>
<evidence type="ECO:0000313" key="6">
    <source>
        <dbReference type="EMBL" id="CAF4338773.1"/>
    </source>
</evidence>
<feature type="non-terminal residue" evidence="5">
    <location>
        <position position="1"/>
    </location>
</feature>
<dbReference type="InterPro" id="IPR000873">
    <property type="entry name" value="AMP-dep_synth/lig_dom"/>
</dbReference>
<evidence type="ECO:0000313" key="5">
    <source>
        <dbReference type="EMBL" id="CAF1471092.1"/>
    </source>
</evidence>
<dbReference type="Gene3D" id="3.30.559.10">
    <property type="entry name" value="Chloramphenicol acetyltransferase-like domain"/>
    <property type="match status" value="1"/>
</dbReference>
<organism evidence="5 7">
    <name type="scientific">Didymodactylos carnosus</name>
    <dbReference type="NCBI Taxonomy" id="1234261"/>
    <lineage>
        <taxon>Eukaryota</taxon>
        <taxon>Metazoa</taxon>
        <taxon>Spiralia</taxon>
        <taxon>Gnathifera</taxon>
        <taxon>Rotifera</taxon>
        <taxon>Eurotatoria</taxon>
        <taxon>Bdelloidea</taxon>
        <taxon>Philodinida</taxon>
        <taxon>Philodinidae</taxon>
        <taxon>Didymodactylos</taxon>
    </lineage>
</organism>
<dbReference type="SUPFAM" id="SSF56801">
    <property type="entry name" value="Acetyl-CoA synthetase-like"/>
    <property type="match status" value="1"/>
</dbReference>
<dbReference type="InterPro" id="IPR023213">
    <property type="entry name" value="CAT-like_dom_sf"/>
</dbReference>
<dbReference type="SUPFAM" id="SSF52777">
    <property type="entry name" value="CoA-dependent acyltransferases"/>
    <property type="match status" value="2"/>
</dbReference>
<dbReference type="Pfam" id="PF00668">
    <property type="entry name" value="Condensation"/>
    <property type="match status" value="1"/>
</dbReference>
<dbReference type="Proteomes" id="UP000663829">
    <property type="component" value="Unassembled WGS sequence"/>
</dbReference>
<keyword evidence="7" id="KW-1185">Reference proteome</keyword>
<dbReference type="OrthoDB" id="10027187at2759"/>
<dbReference type="GO" id="GO:0031177">
    <property type="term" value="F:phosphopantetheine binding"/>
    <property type="evidence" value="ECO:0007669"/>
    <property type="project" value="TreeGrafter"/>
</dbReference>
<dbReference type="EMBL" id="CAJNOQ010020555">
    <property type="protein sequence ID" value="CAF1471092.1"/>
    <property type="molecule type" value="Genomic_DNA"/>
</dbReference>
<dbReference type="GO" id="GO:0044550">
    <property type="term" value="P:secondary metabolite biosynthetic process"/>
    <property type="evidence" value="ECO:0007669"/>
    <property type="project" value="TreeGrafter"/>
</dbReference>
<gene>
    <name evidence="5" type="ORF">GPM918_LOCUS35468</name>
    <name evidence="6" type="ORF">SRO942_LOCUS36183</name>
</gene>
<dbReference type="PANTHER" id="PTHR45527:SF1">
    <property type="entry name" value="FATTY ACID SYNTHASE"/>
    <property type="match status" value="1"/>
</dbReference>
<dbReference type="InterPro" id="IPR020845">
    <property type="entry name" value="AMP-binding_CS"/>
</dbReference>
<evidence type="ECO:0000256" key="2">
    <source>
        <dbReference type="ARBA" id="ARBA00022553"/>
    </source>
</evidence>